<evidence type="ECO:0000313" key="2">
    <source>
        <dbReference type="Proteomes" id="UP000655589"/>
    </source>
</evidence>
<dbReference type="AlphaFoldDB" id="A0A8H9GHR9"/>
<dbReference type="EMBL" id="BMPT01000007">
    <property type="protein sequence ID" value="GGM24758.1"/>
    <property type="molecule type" value="Genomic_DNA"/>
</dbReference>
<protein>
    <submittedName>
        <fullName evidence="1">Uncharacterized protein</fullName>
    </submittedName>
</protein>
<keyword evidence="2" id="KW-1185">Reference proteome</keyword>
<gene>
    <name evidence="1" type="ORF">GCM10010102_20480</name>
</gene>
<proteinExistence type="predicted"/>
<comment type="caution">
    <text evidence="1">The sequence shown here is derived from an EMBL/GenBank/DDBJ whole genome shotgun (WGS) entry which is preliminary data.</text>
</comment>
<reference evidence="1" key="1">
    <citation type="journal article" date="2014" name="Int. J. Syst. Evol. Microbiol.">
        <title>Complete genome sequence of Corynebacterium casei LMG S-19264T (=DSM 44701T), isolated from a smear-ripened cheese.</title>
        <authorList>
            <consortium name="US DOE Joint Genome Institute (JGI-PGF)"/>
            <person name="Walter F."/>
            <person name="Albersmeier A."/>
            <person name="Kalinowski J."/>
            <person name="Ruckert C."/>
        </authorList>
    </citation>
    <scope>NUCLEOTIDE SEQUENCE</scope>
    <source>
        <strain evidence="1">JCM 3051</strain>
    </source>
</reference>
<sequence length="114" mass="11445">MVATSWGGAGRPGGARSVVVAAVLTATLTATSACTVASRQQPGQASASVADALVEARSAAETTRLTVDLLARGRVTGPVADTALLDQLDALDEADRALTTLVPPDATSSDQRRG</sequence>
<evidence type="ECO:0000313" key="1">
    <source>
        <dbReference type="EMBL" id="GGM24758.1"/>
    </source>
</evidence>
<accession>A0A8H9GHR9</accession>
<dbReference type="Proteomes" id="UP000655589">
    <property type="component" value="Unassembled WGS sequence"/>
</dbReference>
<organism evidence="1 2">
    <name type="scientific">Promicromonospora citrea</name>
    <dbReference type="NCBI Taxonomy" id="43677"/>
    <lineage>
        <taxon>Bacteria</taxon>
        <taxon>Bacillati</taxon>
        <taxon>Actinomycetota</taxon>
        <taxon>Actinomycetes</taxon>
        <taxon>Micrococcales</taxon>
        <taxon>Promicromonosporaceae</taxon>
        <taxon>Promicromonospora</taxon>
    </lineage>
</organism>
<reference evidence="1" key="2">
    <citation type="submission" date="2020-09" db="EMBL/GenBank/DDBJ databases">
        <authorList>
            <person name="Sun Q."/>
            <person name="Ohkuma M."/>
        </authorList>
    </citation>
    <scope>NUCLEOTIDE SEQUENCE</scope>
    <source>
        <strain evidence="1">JCM 3051</strain>
    </source>
</reference>
<name>A0A8H9GHR9_9MICO</name>
<dbReference type="RefSeq" id="WP_171105037.1">
    <property type="nucleotide sequence ID" value="NZ_BMPT01000007.1"/>
</dbReference>